<comment type="caution">
    <text evidence="2">The sequence shown here is derived from an EMBL/GenBank/DDBJ whole genome shotgun (WGS) entry which is preliminary data.</text>
</comment>
<dbReference type="AlphaFoldDB" id="A0AAV7R5H6"/>
<evidence type="ECO:0000313" key="3">
    <source>
        <dbReference type="Proteomes" id="UP001066276"/>
    </source>
</evidence>
<feature type="compositionally biased region" description="Low complexity" evidence="1">
    <location>
        <begin position="45"/>
        <end position="64"/>
    </location>
</feature>
<feature type="region of interest" description="Disordered" evidence="1">
    <location>
        <begin position="38"/>
        <end position="69"/>
    </location>
</feature>
<evidence type="ECO:0000256" key="1">
    <source>
        <dbReference type="SAM" id="MobiDB-lite"/>
    </source>
</evidence>
<proteinExistence type="predicted"/>
<gene>
    <name evidence="2" type="ORF">NDU88_012320</name>
</gene>
<keyword evidence="3" id="KW-1185">Reference proteome</keyword>
<evidence type="ECO:0000313" key="2">
    <source>
        <dbReference type="EMBL" id="KAJ1146038.1"/>
    </source>
</evidence>
<sequence>MAGSIPSEDGQSPRSPDPVWGRLSIRLVLQTGAFPGPLESWGAVGADDGAPRGTPAAAAAPDAGLQTQHPANLSPAAAAADCVPLIKGETCSQQAFLPSDASVRRALYLCATGPGSRSTSPYPPHPLH</sequence>
<dbReference type="Proteomes" id="UP001066276">
    <property type="component" value="Chromosome 6"/>
</dbReference>
<name>A0AAV7R5H6_PLEWA</name>
<organism evidence="2 3">
    <name type="scientific">Pleurodeles waltl</name>
    <name type="common">Iberian ribbed newt</name>
    <dbReference type="NCBI Taxonomy" id="8319"/>
    <lineage>
        <taxon>Eukaryota</taxon>
        <taxon>Metazoa</taxon>
        <taxon>Chordata</taxon>
        <taxon>Craniata</taxon>
        <taxon>Vertebrata</taxon>
        <taxon>Euteleostomi</taxon>
        <taxon>Amphibia</taxon>
        <taxon>Batrachia</taxon>
        <taxon>Caudata</taxon>
        <taxon>Salamandroidea</taxon>
        <taxon>Salamandridae</taxon>
        <taxon>Pleurodelinae</taxon>
        <taxon>Pleurodeles</taxon>
    </lineage>
</organism>
<dbReference type="EMBL" id="JANPWB010000010">
    <property type="protein sequence ID" value="KAJ1146038.1"/>
    <property type="molecule type" value="Genomic_DNA"/>
</dbReference>
<reference evidence="2" key="1">
    <citation type="journal article" date="2022" name="bioRxiv">
        <title>Sequencing and chromosome-scale assembly of the giantPleurodeles waltlgenome.</title>
        <authorList>
            <person name="Brown T."/>
            <person name="Elewa A."/>
            <person name="Iarovenko S."/>
            <person name="Subramanian E."/>
            <person name="Araus A.J."/>
            <person name="Petzold A."/>
            <person name="Susuki M."/>
            <person name="Suzuki K.-i.T."/>
            <person name="Hayashi T."/>
            <person name="Toyoda A."/>
            <person name="Oliveira C."/>
            <person name="Osipova E."/>
            <person name="Leigh N.D."/>
            <person name="Simon A."/>
            <person name="Yun M.H."/>
        </authorList>
    </citation>
    <scope>NUCLEOTIDE SEQUENCE</scope>
    <source>
        <strain evidence="2">20211129_DDA</strain>
        <tissue evidence="2">Liver</tissue>
    </source>
</reference>
<protein>
    <submittedName>
        <fullName evidence="2">Uncharacterized protein</fullName>
    </submittedName>
</protein>
<accession>A0AAV7R5H6</accession>